<dbReference type="Gene3D" id="3.40.720.10">
    <property type="entry name" value="Alkaline Phosphatase, subunit A"/>
    <property type="match status" value="1"/>
</dbReference>
<dbReference type="EMBL" id="OVEO01000009">
    <property type="protein sequence ID" value="SPQ98191.1"/>
    <property type="molecule type" value="Genomic_DNA"/>
</dbReference>
<dbReference type="InterPro" id="IPR002591">
    <property type="entry name" value="Phosphodiest/P_Trfase"/>
</dbReference>
<geneLocation type="mitochondrion" evidence="2"/>
<evidence type="ECO:0000313" key="3">
    <source>
        <dbReference type="Proteomes" id="UP000039324"/>
    </source>
</evidence>
<dbReference type="GO" id="GO:0016787">
    <property type="term" value="F:hydrolase activity"/>
    <property type="evidence" value="ECO:0007669"/>
    <property type="project" value="UniProtKB-ARBA"/>
</dbReference>
<reference evidence="2 4" key="2">
    <citation type="submission" date="2018-03" db="EMBL/GenBank/DDBJ databases">
        <authorList>
            <person name="Fogelqvist J."/>
        </authorList>
    </citation>
    <scope>NUCLEOTIDE SEQUENCE [LARGE SCALE GENOMIC DNA]</scope>
</reference>
<keyword evidence="3" id="KW-1185">Reference proteome</keyword>
<dbReference type="OMA" id="LFWWYNM"/>
<protein>
    <recommendedName>
        <fullName evidence="5">Alkaline phosphatase family protein</fullName>
    </recommendedName>
</protein>
<dbReference type="PANTHER" id="PTHR10151:SF120">
    <property type="entry name" value="BIS(5'-ADENOSYL)-TRIPHOSPHATASE"/>
    <property type="match status" value="1"/>
</dbReference>
<evidence type="ECO:0000313" key="1">
    <source>
        <dbReference type="EMBL" id="CEO97977.1"/>
    </source>
</evidence>
<dbReference type="PANTHER" id="PTHR10151">
    <property type="entry name" value="ECTONUCLEOTIDE PYROPHOSPHATASE/PHOSPHODIESTERASE"/>
    <property type="match status" value="1"/>
</dbReference>
<accession>A0A0G4IRY9</accession>
<name>A0A0G4IRY9_PLABS</name>
<dbReference type="SUPFAM" id="SSF53649">
    <property type="entry name" value="Alkaline phosphatase-like"/>
    <property type="match status" value="1"/>
</dbReference>
<evidence type="ECO:0000313" key="2">
    <source>
        <dbReference type="EMBL" id="SPQ98191.1"/>
    </source>
</evidence>
<dbReference type="Proteomes" id="UP000039324">
    <property type="component" value="Unassembled WGS sequence"/>
</dbReference>
<dbReference type="InterPro" id="IPR017850">
    <property type="entry name" value="Alkaline_phosphatase_core_sf"/>
</dbReference>
<dbReference type="OrthoDB" id="415411at2759"/>
<keyword evidence="2" id="KW-0496">Mitochondrion</keyword>
<dbReference type="AlphaFoldDB" id="A0A0G4IRY9"/>
<dbReference type="EMBL" id="CDSF01000081">
    <property type="protein sequence ID" value="CEO97977.1"/>
    <property type="molecule type" value="Genomic_DNA"/>
</dbReference>
<reference evidence="1 3" key="1">
    <citation type="submission" date="2015-02" db="EMBL/GenBank/DDBJ databases">
        <authorList>
            <person name="Chooi Y.-H."/>
        </authorList>
    </citation>
    <scope>NUCLEOTIDE SEQUENCE [LARGE SCALE GENOMIC DNA]</scope>
    <source>
        <strain evidence="1">E3</strain>
    </source>
</reference>
<proteinExistence type="predicted"/>
<dbReference type="Proteomes" id="UP000290189">
    <property type="component" value="Unassembled WGS sequence"/>
</dbReference>
<gene>
    <name evidence="1" type="ORF">PBRA_006091</name>
    <name evidence="2" type="ORF">PLBR_LOCUS5406</name>
</gene>
<sequence length="480" mass="52882">MPILTKTCVIDVVGLTQSLIGPTQTPFLHEFQARSACREIEAAFPAVTCVAQATYLTGASPAEHSITANGFYDPVLKEVRNWHQSRALVRGQRIFDTVKAIDPTAVTFSNCGWHCMHDDALDVAVVPRPQYLSDGRKLPDIWTKPAALRDSLQSRLGRFPLHRFWGPLAGIASSQWIADASKMVDDEFDPVLSFIYLPHLDYVLQRDGPSSPSVLDSLAEIDGVLRDLVTFYEDHGARVIILSEYGIVPVNHPVHINRVLNRAGYVATRTERGGLTLDYGSSRAFAHSDHQVSIVHVAKAEDVDPVKRLLKSTKGIAFVFDRDDVPTWAAAALSVHRAGELVCVAEGNAWFTYYFWLNDADAPDYARTVAIHDKPGYDPCEMLTWRPPWFGSWIGYAHLVVKAILSQVFRLRVLINATPVGDDSCRRIAGSHGRIDDAVRPVLIVSDLDSLAGLPKVVDATAVYAVILTELQRAPSPSAA</sequence>
<dbReference type="Pfam" id="PF01663">
    <property type="entry name" value="Phosphodiest"/>
    <property type="match status" value="1"/>
</dbReference>
<evidence type="ECO:0000313" key="4">
    <source>
        <dbReference type="Proteomes" id="UP000290189"/>
    </source>
</evidence>
<organism evidence="1 3">
    <name type="scientific">Plasmodiophora brassicae</name>
    <name type="common">Clubroot disease agent</name>
    <dbReference type="NCBI Taxonomy" id="37360"/>
    <lineage>
        <taxon>Eukaryota</taxon>
        <taxon>Sar</taxon>
        <taxon>Rhizaria</taxon>
        <taxon>Endomyxa</taxon>
        <taxon>Phytomyxea</taxon>
        <taxon>Plasmodiophorida</taxon>
        <taxon>Plasmodiophoridae</taxon>
        <taxon>Plasmodiophora</taxon>
    </lineage>
</organism>
<evidence type="ECO:0008006" key="5">
    <source>
        <dbReference type="Google" id="ProtNLM"/>
    </source>
</evidence>